<name>A0A9P3PGT2_LYOSH</name>
<proteinExistence type="predicted"/>
<accession>A0A9P3PGT2</accession>
<dbReference type="AlphaFoldDB" id="A0A9P3PGT2"/>
<keyword evidence="2" id="KW-1185">Reference proteome</keyword>
<dbReference type="OrthoDB" id="5277092at2759"/>
<comment type="caution">
    <text evidence="1">The sequence shown here is derived from an EMBL/GenBank/DDBJ whole genome shotgun (WGS) entry which is preliminary data.</text>
</comment>
<gene>
    <name evidence="1" type="ORF">LshimejAT787_0206820</name>
</gene>
<protein>
    <submittedName>
        <fullName evidence="1">Uncharacterized protein</fullName>
    </submittedName>
</protein>
<dbReference type="Proteomes" id="UP001063166">
    <property type="component" value="Unassembled WGS sequence"/>
</dbReference>
<evidence type="ECO:0000313" key="2">
    <source>
        <dbReference type="Proteomes" id="UP001063166"/>
    </source>
</evidence>
<dbReference type="EMBL" id="BRPK01000002">
    <property type="protein sequence ID" value="GLB35117.1"/>
    <property type="molecule type" value="Genomic_DNA"/>
</dbReference>
<sequence>MFESRAKSSDERKDDKSVLEAFIARDPQGKYTFDSERNSGQSRICRKGAADGRDCITLQMDSKQLNEAMQDLGFFCALPVNPERTYMECRPMPK</sequence>
<evidence type="ECO:0000313" key="1">
    <source>
        <dbReference type="EMBL" id="GLB35117.1"/>
    </source>
</evidence>
<organism evidence="1 2">
    <name type="scientific">Lyophyllum shimeji</name>
    <name type="common">Hon-shimeji</name>
    <name type="synonym">Tricholoma shimeji</name>
    <dbReference type="NCBI Taxonomy" id="47721"/>
    <lineage>
        <taxon>Eukaryota</taxon>
        <taxon>Fungi</taxon>
        <taxon>Dikarya</taxon>
        <taxon>Basidiomycota</taxon>
        <taxon>Agaricomycotina</taxon>
        <taxon>Agaricomycetes</taxon>
        <taxon>Agaricomycetidae</taxon>
        <taxon>Agaricales</taxon>
        <taxon>Tricholomatineae</taxon>
        <taxon>Lyophyllaceae</taxon>
        <taxon>Lyophyllum</taxon>
    </lineage>
</organism>
<reference evidence="1" key="1">
    <citation type="submission" date="2022-07" db="EMBL/GenBank/DDBJ databases">
        <title>The genome of Lyophyllum shimeji provides insight into the initial evolution of ectomycorrhizal fungal genome.</title>
        <authorList>
            <person name="Kobayashi Y."/>
            <person name="Shibata T."/>
            <person name="Hirakawa H."/>
            <person name="Shigenobu S."/>
            <person name="Nishiyama T."/>
            <person name="Yamada A."/>
            <person name="Hasebe M."/>
            <person name="Kawaguchi M."/>
        </authorList>
    </citation>
    <scope>NUCLEOTIDE SEQUENCE</scope>
    <source>
        <strain evidence="1">AT787</strain>
    </source>
</reference>